<organism evidence="5 6">
    <name type="scientific">Heterobasidion irregulare (strain TC 32-1)</name>
    <dbReference type="NCBI Taxonomy" id="747525"/>
    <lineage>
        <taxon>Eukaryota</taxon>
        <taxon>Fungi</taxon>
        <taxon>Dikarya</taxon>
        <taxon>Basidiomycota</taxon>
        <taxon>Agaricomycotina</taxon>
        <taxon>Agaricomycetes</taxon>
        <taxon>Russulales</taxon>
        <taxon>Bondarzewiaceae</taxon>
        <taxon>Heterobasidion</taxon>
        <taxon>Heterobasidion annosum species complex</taxon>
    </lineage>
</organism>
<evidence type="ECO:0000259" key="4">
    <source>
        <dbReference type="Pfam" id="PF02582"/>
    </source>
</evidence>
<feature type="region of interest" description="Disordered" evidence="2">
    <location>
        <begin position="1"/>
        <end position="22"/>
    </location>
</feature>
<keyword evidence="3" id="KW-0472">Membrane</keyword>
<dbReference type="InterPro" id="IPR003734">
    <property type="entry name" value="DUF155"/>
</dbReference>
<dbReference type="KEGG" id="hir:HETIRDRAFT_237608"/>
<evidence type="ECO:0000256" key="1">
    <source>
        <dbReference type="ARBA" id="ARBA00008306"/>
    </source>
</evidence>
<feature type="compositionally biased region" description="Polar residues" evidence="2">
    <location>
        <begin position="1"/>
        <end position="13"/>
    </location>
</feature>
<evidence type="ECO:0000256" key="3">
    <source>
        <dbReference type="SAM" id="Phobius"/>
    </source>
</evidence>
<dbReference type="GeneID" id="20668784"/>
<accession>W4JWV9</accession>
<reference evidence="5 6" key="1">
    <citation type="journal article" date="2012" name="New Phytol.">
        <title>Insight into trade-off between wood decay and parasitism from the genome of a fungal forest pathogen.</title>
        <authorList>
            <person name="Olson A."/>
            <person name="Aerts A."/>
            <person name="Asiegbu F."/>
            <person name="Belbahri L."/>
            <person name="Bouzid O."/>
            <person name="Broberg A."/>
            <person name="Canback B."/>
            <person name="Coutinho P.M."/>
            <person name="Cullen D."/>
            <person name="Dalman K."/>
            <person name="Deflorio G."/>
            <person name="van Diepen L.T."/>
            <person name="Dunand C."/>
            <person name="Duplessis S."/>
            <person name="Durling M."/>
            <person name="Gonthier P."/>
            <person name="Grimwood J."/>
            <person name="Fossdal C.G."/>
            <person name="Hansson D."/>
            <person name="Henrissat B."/>
            <person name="Hietala A."/>
            <person name="Himmelstrand K."/>
            <person name="Hoffmeister D."/>
            <person name="Hogberg N."/>
            <person name="James T.Y."/>
            <person name="Karlsson M."/>
            <person name="Kohler A."/>
            <person name="Kues U."/>
            <person name="Lee Y.H."/>
            <person name="Lin Y.C."/>
            <person name="Lind M."/>
            <person name="Lindquist E."/>
            <person name="Lombard V."/>
            <person name="Lucas S."/>
            <person name="Lunden K."/>
            <person name="Morin E."/>
            <person name="Murat C."/>
            <person name="Park J."/>
            <person name="Raffaello T."/>
            <person name="Rouze P."/>
            <person name="Salamov A."/>
            <person name="Schmutz J."/>
            <person name="Solheim H."/>
            <person name="Stahlberg J."/>
            <person name="Velez H."/>
            <person name="de Vries R.P."/>
            <person name="Wiebenga A."/>
            <person name="Woodward S."/>
            <person name="Yakovlev I."/>
            <person name="Garbelotto M."/>
            <person name="Martin F."/>
            <person name="Grigoriev I.V."/>
            <person name="Stenlid J."/>
        </authorList>
    </citation>
    <scope>NUCLEOTIDE SEQUENCE [LARGE SCALE GENOMIC DNA]</scope>
    <source>
        <strain evidence="5 6">TC 32-1</strain>
    </source>
</reference>
<feature type="compositionally biased region" description="Polar residues" evidence="2">
    <location>
        <begin position="177"/>
        <end position="187"/>
    </location>
</feature>
<comment type="similarity">
    <text evidence="1">Belongs to the RMD1/sif2 family.</text>
</comment>
<gene>
    <name evidence="5" type="ORF">HETIRDRAFT_237608</name>
</gene>
<proteinExistence type="inferred from homology"/>
<dbReference type="Pfam" id="PF02582">
    <property type="entry name" value="DUF155"/>
    <property type="match status" value="1"/>
</dbReference>
<feature type="transmembrane region" description="Helical" evidence="3">
    <location>
        <begin position="436"/>
        <end position="461"/>
    </location>
</feature>
<feature type="non-terminal residue" evidence="5">
    <location>
        <position position="464"/>
    </location>
</feature>
<dbReference type="PANTHER" id="PTHR16255:SF4">
    <property type="entry name" value="SPORULATION PROTEIN RMD8"/>
    <property type="match status" value="1"/>
</dbReference>
<dbReference type="eggNOG" id="KOG2861">
    <property type="taxonomic scope" value="Eukaryota"/>
</dbReference>
<evidence type="ECO:0000313" key="5">
    <source>
        <dbReference type="EMBL" id="ETW78048.1"/>
    </source>
</evidence>
<sequence length="464" mass="52100">PIAGSSSGKSPANANPHRASKLTQKLVFLPSDPQTKPLLSEIDEDAHGYETDAGVRMREHKSEGERMTKAERRRARYRRITAYCVAEGLKMKFLASFLKREHNVMPRVFDEALYVMYHLPLLPGYGPTVNIRSSVPAQDRHLSRMSEAEENGYQGTYFGTSASETPFSLHDGYIPSSSPLENLNTSRSHPETETEAETTEIDEPSIDEAPAREGRADKARALERERVDSENVAEVVFFAYGVIVFFGLDEEQERSILEDVEGAGAIRRKLPEADWEVEECHYAYDPTIAYPRIYNDFFTFKSPSHLLTLSISHALAQSTLLAHYESLAHAIFADPRTTSIPRQLASTGALNLSRTQAMRLTGRLFRLRRDVVLGGNVLDVPELFWSEASMRGLYDAVRSYLEIGERVGSLNDRLVGANDLLDAIHDHLNNNAMERITWIIIWLIVVAIMVELGEVIARLIVHAT</sequence>
<dbReference type="Proteomes" id="UP000030671">
    <property type="component" value="Unassembled WGS sequence"/>
</dbReference>
<feature type="compositionally biased region" description="Acidic residues" evidence="2">
    <location>
        <begin position="193"/>
        <end position="206"/>
    </location>
</feature>
<dbReference type="AlphaFoldDB" id="W4JWV9"/>
<dbReference type="InterPro" id="IPR051624">
    <property type="entry name" value="RMD1/Sad1-interacting"/>
</dbReference>
<evidence type="ECO:0000256" key="2">
    <source>
        <dbReference type="SAM" id="MobiDB-lite"/>
    </source>
</evidence>
<keyword evidence="6" id="KW-1185">Reference proteome</keyword>
<dbReference type="EMBL" id="KI925462">
    <property type="protein sequence ID" value="ETW78048.1"/>
    <property type="molecule type" value="Genomic_DNA"/>
</dbReference>
<dbReference type="FunCoup" id="W4JWV9">
    <property type="interactions" value="35"/>
</dbReference>
<protein>
    <recommendedName>
        <fullName evidence="4">DUF155 domain-containing protein</fullName>
    </recommendedName>
</protein>
<keyword evidence="3" id="KW-0812">Transmembrane</keyword>
<dbReference type="InParanoid" id="W4JWV9"/>
<dbReference type="PANTHER" id="PTHR16255">
    <property type="entry name" value="REQUIRED FOR MEIOTIC NUCLEAR DIVISION PROTEIN 1 HOMOLOG"/>
    <property type="match status" value="1"/>
</dbReference>
<dbReference type="GO" id="GO:0005739">
    <property type="term" value="C:mitochondrion"/>
    <property type="evidence" value="ECO:0007669"/>
    <property type="project" value="UniProtKB-ARBA"/>
</dbReference>
<feature type="domain" description="DUF155" evidence="4">
    <location>
        <begin position="235"/>
        <end position="411"/>
    </location>
</feature>
<evidence type="ECO:0000313" key="6">
    <source>
        <dbReference type="Proteomes" id="UP000030671"/>
    </source>
</evidence>
<feature type="region of interest" description="Disordered" evidence="2">
    <location>
        <begin position="177"/>
        <end position="217"/>
    </location>
</feature>
<keyword evidence="3" id="KW-1133">Transmembrane helix</keyword>
<dbReference type="OrthoDB" id="18302at2759"/>
<dbReference type="RefSeq" id="XP_009550052.1">
    <property type="nucleotide sequence ID" value="XM_009551757.1"/>
</dbReference>
<name>W4JWV9_HETIT</name>
<feature type="non-terminal residue" evidence="5">
    <location>
        <position position="1"/>
    </location>
</feature>
<dbReference type="HOGENOM" id="CLU_011220_3_1_1"/>